<dbReference type="SUPFAM" id="SSF55961">
    <property type="entry name" value="Bet v1-like"/>
    <property type="match status" value="1"/>
</dbReference>
<evidence type="ECO:0000313" key="1">
    <source>
        <dbReference type="EMBL" id="TWG22587.1"/>
    </source>
</evidence>
<organism evidence="1 2">
    <name type="scientific">Micromonospora palomenae</name>
    <dbReference type="NCBI Taxonomy" id="1461247"/>
    <lineage>
        <taxon>Bacteria</taxon>
        <taxon>Bacillati</taxon>
        <taxon>Actinomycetota</taxon>
        <taxon>Actinomycetes</taxon>
        <taxon>Micromonosporales</taxon>
        <taxon>Micromonosporaceae</taxon>
        <taxon>Micromonospora</taxon>
    </lineage>
</organism>
<evidence type="ECO:0008006" key="3">
    <source>
        <dbReference type="Google" id="ProtNLM"/>
    </source>
</evidence>
<proteinExistence type="predicted"/>
<dbReference type="EMBL" id="VIXA01000002">
    <property type="protein sequence ID" value="TWG22587.1"/>
    <property type="molecule type" value="Genomic_DNA"/>
</dbReference>
<protein>
    <recommendedName>
        <fullName evidence="3">Polyketide cyclase/dehydrase/lipid transport protein</fullName>
    </recommendedName>
</protein>
<dbReference type="Proteomes" id="UP000319927">
    <property type="component" value="Unassembled WGS sequence"/>
</dbReference>
<evidence type="ECO:0000313" key="2">
    <source>
        <dbReference type="Proteomes" id="UP000319927"/>
    </source>
</evidence>
<dbReference type="InterPro" id="IPR023393">
    <property type="entry name" value="START-like_dom_sf"/>
</dbReference>
<gene>
    <name evidence="1" type="ORF">FHX75_121118</name>
</gene>
<comment type="caution">
    <text evidence="1">The sequence shown here is derived from an EMBL/GenBank/DDBJ whole genome shotgun (WGS) entry which is preliminary data.</text>
</comment>
<dbReference type="RefSeq" id="WP_246158125.1">
    <property type="nucleotide sequence ID" value="NZ_VIXA01000002.1"/>
</dbReference>
<reference evidence="1 2" key="1">
    <citation type="submission" date="2019-06" db="EMBL/GenBank/DDBJ databases">
        <title>Sequencing the genomes of 1000 actinobacteria strains.</title>
        <authorList>
            <person name="Klenk H.-P."/>
        </authorList>
    </citation>
    <scope>NUCLEOTIDE SEQUENCE [LARGE SCALE GENOMIC DNA]</scope>
    <source>
        <strain evidence="1 2">DSM 102131</strain>
    </source>
</reference>
<dbReference type="AlphaFoldDB" id="A0A561WFD9"/>
<keyword evidence="2" id="KW-1185">Reference proteome</keyword>
<accession>A0A561WFD9</accession>
<name>A0A561WFD9_9ACTN</name>
<sequence length="81" mass="9264">MTTRPQLLSTEAPHLVVWSSIWRKRPDARVRFDLPPDGGGGTDLRWTLFLAEPTPEPALLGHMRKRLNQLINANLRFTFGQ</sequence>
<dbReference type="Gene3D" id="3.30.530.20">
    <property type="match status" value="1"/>
</dbReference>